<dbReference type="InterPro" id="IPR057340">
    <property type="entry name" value="Chromo_SEND1"/>
</dbReference>
<dbReference type="InterPro" id="IPR036279">
    <property type="entry name" value="5-3_exonuclease_C_sf"/>
</dbReference>
<gene>
    <name evidence="4" type="primary">LOC110782493</name>
</gene>
<dbReference type="Proteomes" id="UP000813463">
    <property type="component" value="Chromosome 3"/>
</dbReference>
<feature type="region of interest" description="Disordered" evidence="1">
    <location>
        <begin position="147"/>
        <end position="172"/>
    </location>
</feature>
<dbReference type="Pfam" id="PF00867">
    <property type="entry name" value="XPG_I"/>
    <property type="match status" value="1"/>
</dbReference>
<dbReference type="InterPro" id="IPR000953">
    <property type="entry name" value="Chromo/chromo_shadow_dom"/>
</dbReference>
<dbReference type="SMART" id="SM00279">
    <property type="entry name" value="HhH2"/>
    <property type="match status" value="1"/>
</dbReference>
<feature type="region of interest" description="Disordered" evidence="1">
    <location>
        <begin position="317"/>
        <end position="344"/>
    </location>
</feature>
<dbReference type="SMART" id="SM00484">
    <property type="entry name" value="XPGI"/>
    <property type="match status" value="1"/>
</dbReference>
<dbReference type="InterPro" id="IPR006086">
    <property type="entry name" value="XPG-I_dom"/>
</dbReference>
<keyword evidence="3" id="KW-1185">Reference proteome</keyword>
<dbReference type="InterPro" id="IPR006084">
    <property type="entry name" value="XPG/Rad2"/>
</dbReference>
<dbReference type="InterPro" id="IPR029060">
    <property type="entry name" value="PIN-like_dom_sf"/>
</dbReference>
<protein>
    <submittedName>
        <fullName evidence="4">Single-strand DNA endonuclease 1 isoform X2</fullName>
    </submittedName>
</protein>
<reference evidence="4" key="2">
    <citation type="submission" date="2025-08" db="UniProtKB">
        <authorList>
            <consortium name="RefSeq"/>
        </authorList>
    </citation>
    <scope>IDENTIFICATION</scope>
    <source>
        <tissue evidence="4">Leaf</tissue>
    </source>
</reference>
<evidence type="ECO:0000259" key="2">
    <source>
        <dbReference type="PROSITE" id="PS50013"/>
    </source>
</evidence>
<dbReference type="Gene3D" id="2.40.50.40">
    <property type="match status" value="1"/>
</dbReference>
<feature type="compositionally biased region" description="Basic residues" evidence="1">
    <location>
        <begin position="321"/>
        <end position="333"/>
    </location>
</feature>
<feature type="region of interest" description="Disordered" evidence="1">
    <location>
        <begin position="361"/>
        <end position="407"/>
    </location>
</feature>
<dbReference type="PANTHER" id="PTHR11081:SF54">
    <property type="entry name" value="SINGLE-STRAND DNA ENDONUCLEASE 1"/>
    <property type="match status" value="1"/>
</dbReference>
<dbReference type="Gene3D" id="3.40.50.1010">
    <property type="entry name" value="5'-nuclease"/>
    <property type="match status" value="1"/>
</dbReference>
<dbReference type="InterPro" id="IPR016197">
    <property type="entry name" value="Chromo-like_dom_sf"/>
</dbReference>
<dbReference type="GO" id="GO:0004519">
    <property type="term" value="F:endonuclease activity"/>
    <property type="evidence" value="ECO:0007669"/>
    <property type="project" value="UniProtKB-KW"/>
</dbReference>
<dbReference type="Gene3D" id="1.10.150.20">
    <property type="entry name" value="5' to 3' exonuclease, C-terminal subdomain"/>
    <property type="match status" value="1"/>
</dbReference>
<dbReference type="RefSeq" id="XP_056694292.1">
    <property type="nucleotide sequence ID" value="XM_056838314.1"/>
</dbReference>
<evidence type="ECO:0000313" key="4">
    <source>
        <dbReference type="RefSeq" id="XP_056694292.1"/>
    </source>
</evidence>
<dbReference type="PROSITE" id="PS50013">
    <property type="entry name" value="CHROMO_2"/>
    <property type="match status" value="1"/>
</dbReference>
<dbReference type="PRINTS" id="PR00853">
    <property type="entry name" value="XPGRADSUPER"/>
</dbReference>
<dbReference type="PANTHER" id="PTHR11081">
    <property type="entry name" value="FLAP ENDONUCLEASE FAMILY MEMBER"/>
    <property type="match status" value="1"/>
</dbReference>
<dbReference type="Pfam" id="PF25386">
    <property type="entry name" value="Chromo_SEND1"/>
    <property type="match status" value="1"/>
</dbReference>
<keyword evidence="4" id="KW-0540">Nuclease</keyword>
<keyword evidence="4" id="KW-0255">Endonuclease</keyword>
<feature type="domain" description="Chromo" evidence="2">
    <location>
        <begin position="268"/>
        <end position="328"/>
    </location>
</feature>
<dbReference type="CDD" id="cd09900">
    <property type="entry name" value="H3TH_XPG-like"/>
    <property type="match status" value="1"/>
</dbReference>
<sequence length="655" mass="73376">MGSEFSCMIREAKNLGKALGIPCLDGIEEGEAQCALLNSESLCDGCFTSDSDVFLFGARTVYRDICLDKGGYVVCYEMNDIEKKLGLGRHSLIALALLLGSDYCHGVRGFGPDKACQIVRSVSEDVVLQRVASEGLSFLKSLKTSRKNGKASERPGKENFPDPQIQATGDNPPLEKDYEVLPVIEAYMKPECHSADSDPVYRVLAVHPFQRAELQELCSKFFGWPPEKTDEYILPRIAERELRKFANLRLSSSQLGVALPLHSMPVKCPISEVVKHRKVQGRESFEVSWEDFDGLETSIVPADLVQRACPEKIAEFEERKLQKKKQNRRKPKPKNSDNMSSVANVDAKLQSLLLDIESEDNKRFNNPTSKHNNNNDNNNNSRPKKSEEEVSRTTDNSRTENPLIEIDSEDNATYKLTSCYSTSESGSSIEDLTVSDKFLYEEYDSNIVIDVPTSMEVSRTGNDPCVELPIHQHTGLRTEIPLIEIDCEDNAATYKLTSCYSTSISGSSIEDLTVSDKFLDEEYDSNIVIDVPTSMEVSRTGNDPCVELPTRGLRTENPLIEIDFEDNASYKLTVSDKFLDEEYDSNIVIDVPTSMETDVIDLLSPSPLLRTRYVSKCQTIVEQVSVIDLSDSEMEISPDHARKARELRLFLSSIR</sequence>
<organism evidence="3 4">
    <name type="scientific">Spinacia oleracea</name>
    <name type="common">Spinach</name>
    <dbReference type="NCBI Taxonomy" id="3562"/>
    <lineage>
        <taxon>Eukaryota</taxon>
        <taxon>Viridiplantae</taxon>
        <taxon>Streptophyta</taxon>
        <taxon>Embryophyta</taxon>
        <taxon>Tracheophyta</taxon>
        <taxon>Spermatophyta</taxon>
        <taxon>Magnoliopsida</taxon>
        <taxon>eudicotyledons</taxon>
        <taxon>Gunneridae</taxon>
        <taxon>Pentapetalae</taxon>
        <taxon>Caryophyllales</taxon>
        <taxon>Chenopodiaceae</taxon>
        <taxon>Chenopodioideae</taxon>
        <taxon>Anserineae</taxon>
        <taxon>Spinacia</taxon>
    </lineage>
</organism>
<feature type="compositionally biased region" description="Basic and acidic residues" evidence="1">
    <location>
        <begin position="384"/>
        <end position="398"/>
    </location>
</feature>
<dbReference type="SUPFAM" id="SSF54160">
    <property type="entry name" value="Chromo domain-like"/>
    <property type="match status" value="1"/>
</dbReference>
<accession>A0ABM3RFA2</accession>
<feature type="compositionally biased region" description="Basic and acidic residues" evidence="1">
    <location>
        <begin position="150"/>
        <end position="160"/>
    </location>
</feature>
<dbReference type="GeneID" id="110782493"/>
<feature type="compositionally biased region" description="Low complexity" evidence="1">
    <location>
        <begin position="365"/>
        <end position="380"/>
    </location>
</feature>
<evidence type="ECO:0000256" key="1">
    <source>
        <dbReference type="SAM" id="MobiDB-lite"/>
    </source>
</evidence>
<keyword evidence="4" id="KW-0378">Hydrolase</keyword>
<evidence type="ECO:0000313" key="3">
    <source>
        <dbReference type="Proteomes" id="UP000813463"/>
    </source>
</evidence>
<name>A0ABM3RFA2_SPIOL</name>
<dbReference type="SUPFAM" id="SSF88723">
    <property type="entry name" value="PIN domain-like"/>
    <property type="match status" value="1"/>
</dbReference>
<dbReference type="SUPFAM" id="SSF47807">
    <property type="entry name" value="5' to 3' exonuclease, C-terminal subdomain"/>
    <property type="match status" value="1"/>
</dbReference>
<dbReference type="CDD" id="cd00024">
    <property type="entry name" value="CD_CSD"/>
    <property type="match status" value="1"/>
</dbReference>
<proteinExistence type="predicted"/>
<dbReference type="InterPro" id="IPR008918">
    <property type="entry name" value="HhH2"/>
</dbReference>
<reference evidence="3" key="1">
    <citation type="journal article" date="2021" name="Nat. Commun.">
        <title>Genomic analyses provide insights into spinach domestication and the genetic basis of agronomic traits.</title>
        <authorList>
            <person name="Cai X."/>
            <person name="Sun X."/>
            <person name="Xu C."/>
            <person name="Sun H."/>
            <person name="Wang X."/>
            <person name="Ge C."/>
            <person name="Zhang Z."/>
            <person name="Wang Q."/>
            <person name="Fei Z."/>
            <person name="Jiao C."/>
            <person name="Wang Q."/>
        </authorList>
    </citation>
    <scope>NUCLEOTIDE SEQUENCE [LARGE SCALE GENOMIC DNA]</scope>
    <source>
        <strain evidence="3">cv. Varoflay</strain>
    </source>
</reference>